<sequence length="29" mass="3473">MTEAIEGVFDDKEKFIIRLDEEWGTEEQN</sequence>
<reference evidence="2" key="1">
    <citation type="submission" date="2016-10" db="EMBL/GenBank/DDBJ databases">
        <authorList>
            <person name="de Groot N.N."/>
        </authorList>
    </citation>
    <scope>NUCLEOTIDE SEQUENCE [LARGE SCALE GENOMIC DNA]</scope>
    <source>
        <strain evidence="2">10nlg</strain>
    </source>
</reference>
<dbReference type="Proteomes" id="UP000199318">
    <property type="component" value="Unassembled WGS sequence"/>
</dbReference>
<comment type="caution">
    <text evidence="1">The sequence shown here is derived from an EMBL/GenBank/DDBJ whole genome shotgun (WGS) entry which is preliminary data.</text>
</comment>
<protein>
    <submittedName>
        <fullName evidence="1">Uncharacterized protein</fullName>
    </submittedName>
</protein>
<organism evidence="1 2">
    <name type="scientific">Salisediminibacterium halotolerans</name>
    <dbReference type="NCBI Taxonomy" id="517425"/>
    <lineage>
        <taxon>Bacteria</taxon>
        <taxon>Bacillati</taxon>
        <taxon>Bacillota</taxon>
        <taxon>Bacilli</taxon>
        <taxon>Bacillales</taxon>
        <taxon>Bacillaceae</taxon>
        <taxon>Salisediminibacterium</taxon>
    </lineage>
</organism>
<dbReference type="EMBL" id="FOGV01000020">
    <property type="protein sequence ID" value="SES20430.1"/>
    <property type="molecule type" value="Genomic_DNA"/>
</dbReference>
<proteinExistence type="predicted"/>
<evidence type="ECO:0000313" key="2">
    <source>
        <dbReference type="Proteomes" id="UP000199318"/>
    </source>
</evidence>
<keyword evidence="2" id="KW-1185">Reference proteome</keyword>
<accession>A0A1H9VF57</accession>
<gene>
    <name evidence="1" type="ORF">SAMN05444126_12038</name>
</gene>
<dbReference type="AlphaFoldDB" id="A0A1H9VF57"/>
<name>A0A1H9VF57_9BACI</name>
<evidence type="ECO:0000313" key="1">
    <source>
        <dbReference type="EMBL" id="SES20430.1"/>
    </source>
</evidence>